<reference evidence="10 11" key="1">
    <citation type="journal article" date="2011" name="J. Gen. Appl. Microbiol.">
        <title>Draft genome sequencing of the enigmatic basidiomycete Mixia osmundae.</title>
        <authorList>
            <person name="Nishida H."/>
            <person name="Nagatsuka Y."/>
            <person name="Sugiyama J."/>
        </authorList>
    </citation>
    <scope>NUCLEOTIDE SEQUENCE [LARGE SCALE GENOMIC DNA]</scope>
    <source>
        <strain evidence="11">CBS 9802 / IAM 14324 / JCM 22182 / KY 12970</strain>
    </source>
</reference>
<dbReference type="HOGENOM" id="CLU_053567_1_1_1"/>
<feature type="compositionally biased region" description="Basic and acidic residues" evidence="8">
    <location>
        <begin position="178"/>
        <end position="190"/>
    </location>
</feature>
<dbReference type="GO" id="GO:0006364">
    <property type="term" value="P:rRNA processing"/>
    <property type="evidence" value="ECO:0007669"/>
    <property type="project" value="UniProtKB-KW"/>
</dbReference>
<evidence type="ECO:0000256" key="4">
    <source>
        <dbReference type="ARBA" id="ARBA00023242"/>
    </source>
</evidence>
<sequence>MRQKRNKANRKVMALYASSFGFREPYQVLVDSDFCIALAAQKDDAVARFEAVVQGNVKPMMTQCCIQHLYDLGPKDQPAVELARTFERRKCNHWEKKAKSTECISGIVGDDNRYRYIVATNSAKLRAKMRLVPGTPLIFMNRSVMVLESPSDQTMRARAAREQEKLYAPLAELHSNAHEEEAKEVGEKESGTNVDGQVKATRSTAAIGRNTVEQKMEKRKKKGPKGPNPLSVKKKKPAAAAAAQKARSSSQKRATPAVRQAPA</sequence>
<dbReference type="Pfam" id="PF24779">
    <property type="entry name" value="UTP23_sensor"/>
    <property type="match status" value="1"/>
</dbReference>
<evidence type="ECO:0000313" key="11">
    <source>
        <dbReference type="Proteomes" id="UP000009131"/>
    </source>
</evidence>
<keyword evidence="2" id="KW-0690">Ribosome biogenesis</keyword>
<dbReference type="RefSeq" id="XP_014566933.1">
    <property type="nucleotide sequence ID" value="XM_014711447.1"/>
</dbReference>
<reference evidence="10 11" key="2">
    <citation type="journal article" date="2012" name="Open Biol.">
        <title>Characteristics of nucleosomes and linker DNA regions on the genome of the basidiomycete Mixia osmundae revealed by mono- and dinucleosome mapping.</title>
        <authorList>
            <person name="Nishida H."/>
            <person name="Kondo S."/>
            <person name="Matsumoto T."/>
            <person name="Suzuki Y."/>
            <person name="Yoshikawa H."/>
            <person name="Taylor T.D."/>
            <person name="Sugiyama J."/>
        </authorList>
    </citation>
    <scope>NUCLEOTIDE SEQUENCE [LARGE SCALE GENOMIC DNA]</scope>
    <source>
        <strain evidence="11">CBS 9802 / IAM 14324 / JCM 22182 / KY 12970</strain>
    </source>
</reference>
<dbReference type="FunFam" id="3.40.50.1010:FF:000006">
    <property type="entry name" value="rRNA-processing protein UTP23 homolog"/>
    <property type="match status" value="1"/>
</dbReference>
<accession>G7E0H9</accession>
<dbReference type="OMA" id="CCMQALY"/>
<feature type="compositionally biased region" description="Low complexity" evidence="8">
    <location>
        <begin position="238"/>
        <end position="254"/>
    </location>
</feature>
<evidence type="ECO:0000256" key="6">
    <source>
        <dbReference type="ARBA" id="ARBA00038503"/>
    </source>
</evidence>
<evidence type="ECO:0000256" key="7">
    <source>
        <dbReference type="ARBA" id="ARBA00076388"/>
    </source>
</evidence>
<evidence type="ECO:0000256" key="3">
    <source>
        <dbReference type="ARBA" id="ARBA00022552"/>
    </source>
</evidence>
<dbReference type="InParanoid" id="G7E0H9"/>
<dbReference type="FunCoup" id="G7E0H9">
    <property type="interactions" value="596"/>
</dbReference>
<comment type="function">
    <text evidence="5">Involved in rRNA-processing and ribosome biogenesis.</text>
</comment>
<dbReference type="InterPro" id="IPR057776">
    <property type="entry name" value="UTP23_sensor"/>
</dbReference>
<name>G7E0H9_MIXOS</name>
<dbReference type="SUPFAM" id="SSF88723">
    <property type="entry name" value="PIN domain-like"/>
    <property type="match status" value="1"/>
</dbReference>
<dbReference type="OrthoDB" id="25675at2759"/>
<dbReference type="PANTHER" id="PTHR12416">
    <property type="entry name" value="RRNA-PROCESSING PROTEIN UTP23 HOMOLOG"/>
    <property type="match status" value="1"/>
</dbReference>
<evidence type="ECO:0000259" key="9">
    <source>
        <dbReference type="Pfam" id="PF24779"/>
    </source>
</evidence>
<evidence type="ECO:0000256" key="5">
    <source>
        <dbReference type="ARBA" id="ARBA00037300"/>
    </source>
</evidence>
<dbReference type="GO" id="GO:0032040">
    <property type="term" value="C:small-subunit processome"/>
    <property type="evidence" value="ECO:0007669"/>
    <property type="project" value="InterPro"/>
</dbReference>
<dbReference type="InterPro" id="IPR006984">
    <property type="entry name" value="Fcf1/UTP23"/>
</dbReference>
<keyword evidence="3" id="KW-0698">rRNA processing</keyword>
<comment type="subcellular location">
    <subcellularLocation>
        <location evidence="1">Nucleus</location>
        <location evidence="1">Nucleolus</location>
    </subcellularLocation>
</comment>
<dbReference type="InterPro" id="IPR029060">
    <property type="entry name" value="PIN-like_dom_sf"/>
</dbReference>
<dbReference type="STRING" id="764103.G7E0H9"/>
<dbReference type="CDD" id="cd09865">
    <property type="entry name" value="PIN_ScUtp23p-like"/>
    <property type="match status" value="1"/>
</dbReference>
<feature type="compositionally biased region" description="Polar residues" evidence="8">
    <location>
        <begin position="191"/>
        <end position="204"/>
    </location>
</feature>
<feature type="region of interest" description="Disordered" evidence="8">
    <location>
        <begin position="178"/>
        <end position="263"/>
    </location>
</feature>
<comment type="caution">
    <text evidence="10">The sequence shown here is derived from an EMBL/GenBank/DDBJ whole genome shotgun (WGS) entry which is preliminary data.</text>
</comment>
<gene>
    <name evidence="10" type="primary">Mo03005</name>
    <name evidence="10" type="ORF">E5Q_03005</name>
</gene>
<dbReference type="Gene3D" id="3.40.50.1010">
    <property type="entry name" value="5'-nuclease"/>
    <property type="match status" value="1"/>
</dbReference>
<keyword evidence="11" id="KW-1185">Reference proteome</keyword>
<dbReference type="Pfam" id="PF04900">
    <property type="entry name" value="Fcf1"/>
    <property type="match status" value="1"/>
</dbReference>
<dbReference type="Proteomes" id="UP000009131">
    <property type="component" value="Unassembled WGS sequence"/>
</dbReference>
<comment type="similarity">
    <text evidence="6">Belongs to the UTP23/FCF1 family. UTP23 subfamily.</text>
</comment>
<protein>
    <recommendedName>
        <fullName evidence="7">U three protein 23</fullName>
    </recommendedName>
</protein>
<dbReference type="EMBL" id="BABT02000078">
    <property type="protein sequence ID" value="GAA96339.1"/>
    <property type="molecule type" value="Genomic_DNA"/>
</dbReference>
<keyword evidence="4" id="KW-0539">Nucleus</keyword>
<evidence type="ECO:0000256" key="1">
    <source>
        <dbReference type="ARBA" id="ARBA00004604"/>
    </source>
</evidence>
<dbReference type="eggNOG" id="KOG3164">
    <property type="taxonomic scope" value="Eukaryota"/>
</dbReference>
<feature type="domain" description="UTP23 sensor motif region" evidence="9">
    <location>
        <begin position="218"/>
        <end position="236"/>
    </location>
</feature>
<proteinExistence type="inferred from homology"/>
<evidence type="ECO:0000256" key="2">
    <source>
        <dbReference type="ARBA" id="ARBA00022517"/>
    </source>
</evidence>
<organism evidence="10 11">
    <name type="scientific">Mixia osmundae (strain CBS 9802 / IAM 14324 / JCM 22182 / KY 12970)</name>
    <dbReference type="NCBI Taxonomy" id="764103"/>
    <lineage>
        <taxon>Eukaryota</taxon>
        <taxon>Fungi</taxon>
        <taxon>Dikarya</taxon>
        <taxon>Basidiomycota</taxon>
        <taxon>Pucciniomycotina</taxon>
        <taxon>Mixiomycetes</taxon>
        <taxon>Mixiales</taxon>
        <taxon>Mixiaceae</taxon>
        <taxon>Mixia</taxon>
    </lineage>
</organism>
<evidence type="ECO:0000256" key="8">
    <source>
        <dbReference type="SAM" id="MobiDB-lite"/>
    </source>
</evidence>
<dbReference type="AlphaFoldDB" id="G7E0H9"/>
<evidence type="ECO:0000313" key="10">
    <source>
        <dbReference type="EMBL" id="GAA96339.1"/>
    </source>
</evidence>